<name>A0A1H9Q4T2_9ACTN</name>
<organism evidence="1 2">
    <name type="scientific">Streptomyces qinglanensis</name>
    <dbReference type="NCBI Taxonomy" id="943816"/>
    <lineage>
        <taxon>Bacteria</taxon>
        <taxon>Bacillati</taxon>
        <taxon>Actinomycetota</taxon>
        <taxon>Actinomycetes</taxon>
        <taxon>Kitasatosporales</taxon>
        <taxon>Streptomycetaceae</taxon>
        <taxon>Streptomyces</taxon>
    </lineage>
</organism>
<dbReference type="RefSeq" id="WP_074999158.1">
    <property type="nucleotide sequence ID" value="NZ_FOGO01000002.1"/>
</dbReference>
<evidence type="ECO:0000313" key="1">
    <source>
        <dbReference type="EMBL" id="SER55438.1"/>
    </source>
</evidence>
<dbReference type="Proteomes" id="UP000182841">
    <property type="component" value="Unassembled WGS sequence"/>
</dbReference>
<dbReference type="EMBL" id="FOGO01000002">
    <property type="protein sequence ID" value="SER55438.1"/>
    <property type="molecule type" value="Genomic_DNA"/>
</dbReference>
<proteinExistence type="predicted"/>
<keyword evidence="2" id="KW-1185">Reference proteome</keyword>
<accession>A0A1H9Q4T2</accession>
<dbReference type="OrthoDB" id="4314727at2"/>
<reference evidence="2" key="1">
    <citation type="submission" date="2016-10" db="EMBL/GenBank/DDBJ databases">
        <authorList>
            <person name="Varghese N."/>
            <person name="Submissions S."/>
        </authorList>
    </citation>
    <scope>NUCLEOTIDE SEQUENCE [LARGE SCALE GENOMIC DNA]</scope>
    <source>
        <strain evidence="2">CGMCC 4.6825</strain>
    </source>
</reference>
<sequence length="84" mass="9681">MITLVRRSTLHASEQGTHHFVMTCQKPQAGGRGMAVATWDGDFTPNPQATRREVFDWLRREFGREFPDLARGNVLFFCLERNTL</sequence>
<dbReference type="AlphaFoldDB" id="A0A1H9Q4T2"/>
<evidence type="ECO:0000313" key="2">
    <source>
        <dbReference type="Proteomes" id="UP000182841"/>
    </source>
</evidence>
<gene>
    <name evidence="1" type="ORF">SAMN05421870_102458</name>
</gene>
<protein>
    <submittedName>
        <fullName evidence="1">Uncharacterized protein</fullName>
    </submittedName>
</protein>